<proteinExistence type="predicted"/>
<dbReference type="SUPFAM" id="SSF47413">
    <property type="entry name" value="lambda repressor-like DNA-binding domains"/>
    <property type="match status" value="1"/>
</dbReference>
<dbReference type="Gene3D" id="1.10.260.40">
    <property type="entry name" value="lambda repressor-like DNA-binding domains"/>
    <property type="match status" value="1"/>
</dbReference>
<gene>
    <name evidence="3" type="ORF">IAC08_06585</name>
</gene>
<dbReference type="GO" id="GO:0003677">
    <property type="term" value="F:DNA binding"/>
    <property type="evidence" value="ECO:0007669"/>
    <property type="project" value="UniProtKB-KW"/>
</dbReference>
<dbReference type="PANTHER" id="PTHR46558">
    <property type="entry name" value="TRACRIPTIONAL REGULATORY PROTEIN-RELATED-RELATED"/>
    <property type="match status" value="1"/>
</dbReference>
<accession>A0A9D9HLI8</accession>
<evidence type="ECO:0000256" key="1">
    <source>
        <dbReference type="ARBA" id="ARBA00023125"/>
    </source>
</evidence>
<organism evidence="3 4">
    <name type="scientific">Candidatus Cryptobacteroides intestinigallinarum</name>
    <dbReference type="NCBI Taxonomy" id="2840767"/>
    <lineage>
        <taxon>Bacteria</taxon>
        <taxon>Pseudomonadati</taxon>
        <taxon>Bacteroidota</taxon>
        <taxon>Bacteroidia</taxon>
        <taxon>Bacteroidales</taxon>
        <taxon>Candidatus Cryptobacteroides</taxon>
    </lineage>
</organism>
<evidence type="ECO:0000313" key="4">
    <source>
        <dbReference type="Proteomes" id="UP000823617"/>
    </source>
</evidence>
<reference evidence="3" key="2">
    <citation type="journal article" date="2021" name="PeerJ">
        <title>Extensive microbial diversity within the chicken gut microbiome revealed by metagenomics and culture.</title>
        <authorList>
            <person name="Gilroy R."/>
            <person name="Ravi A."/>
            <person name="Getino M."/>
            <person name="Pursley I."/>
            <person name="Horton D.L."/>
            <person name="Alikhan N.F."/>
            <person name="Baker D."/>
            <person name="Gharbi K."/>
            <person name="Hall N."/>
            <person name="Watson M."/>
            <person name="Adriaenssens E.M."/>
            <person name="Foster-Nyarko E."/>
            <person name="Jarju S."/>
            <person name="Secka A."/>
            <person name="Antonio M."/>
            <person name="Oren A."/>
            <person name="Chaudhuri R.R."/>
            <person name="La Ragione R."/>
            <person name="Hildebrand F."/>
            <person name="Pallen M.J."/>
        </authorList>
    </citation>
    <scope>NUCLEOTIDE SEQUENCE</scope>
    <source>
        <strain evidence="3">B1-3475</strain>
    </source>
</reference>
<comment type="caution">
    <text evidence="3">The sequence shown here is derived from an EMBL/GenBank/DDBJ whole genome shotgun (WGS) entry which is preliminary data.</text>
</comment>
<dbReference type="InterPro" id="IPR001387">
    <property type="entry name" value="Cro/C1-type_HTH"/>
</dbReference>
<dbReference type="EMBL" id="JADIMK010000068">
    <property type="protein sequence ID" value="MBO8456055.1"/>
    <property type="molecule type" value="Genomic_DNA"/>
</dbReference>
<dbReference type="PANTHER" id="PTHR46558:SF4">
    <property type="entry name" value="DNA-BIDING PHAGE PROTEIN"/>
    <property type="match status" value="1"/>
</dbReference>
<dbReference type="PROSITE" id="PS50943">
    <property type="entry name" value="HTH_CROC1"/>
    <property type="match status" value="1"/>
</dbReference>
<feature type="domain" description="HTH cro/C1-type" evidence="2">
    <location>
        <begin position="10"/>
        <end position="64"/>
    </location>
</feature>
<evidence type="ECO:0000313" key="3">
    <source>
        <dbReference type="EMBL" id="MBO8456055.1"/>
    </source>
</evidence>
<evidence type="ECO:0000259" key="2">
    <source>
        <dbReference type="PROSITE" id="PS50943"/>
    </source>
</evidence>
<keyword evidence="1" id="KW-0238">DNA-binding</keyword>
<dbReference type="InterPro" id="IPR010982">
    <property type="entry name" value="Lambda_DNA-bd_dom_sf"/>
</dbReference>
<dbReference type="Pfam" id="PF01381">
    <property type="entry name" value="HTH_3"/>
    <property type="match status" value="1"/>
</dbReference>
<name>A0A9D9HLI8_9BACT</name>
<dbReference type="CDD" id="cd00093">
    <property type="entry name" value="HTH_XRE"/>
    <property type="match status" value="1"/>
</dbReference>
<reference evidence="3" key="1">
    <citation type="submission" date="2020-10" db="EMBL/GenBank/DDBJ databases">
        <authorList>
            <person name="Gilroy R."/>
        </authorList>
    </citation>
    <scope>NUCLEOTIDE SEQUENCE</scope>
    <source>
        <strain evidence="3">B1-3475</strain>
    </source>
</reference>
<protein>
    <submittedName>
        <fullName evidence="3">Helix-turn-helix transcriptional regulator</fullName>
    </submittedName>
</protein>
<dbReference type="SMART" id="SM00530">
    <property type="entry name" value="HTH_XRE"/>
    <property type="match status" value="1"/>
</dbReference>
<dbReference type="Proteomes" id="UP000823617">
    <property type="component" value="Unassembled WGS sequence"/>
</dbReference>
<sequence length="140" mass="15565">MNTDSAKGNILKHRKEAGLSQEEMAEKIGISRTAYRNIETGKTRLISRNAEKMASILGISTEELLFGSDRENTADTLSDIKASYDTRIKDIESGHTAEEARLRSQIKFLEEYIAALKETVRTKDEVIGMLKKTLAGESKG</sequence>
<dbReference type="AlphaFoldDB" id="A0A9D9HLI8"/>